<dbReference type="Pfam" id="PF14262">
    <property type="entry name" value="Cthe_2159"/>
    <property type="match status" value="1"/>
</dbReference>
<gene>
    <name evidence="2" type="ORF">SAMN04487901_11646</name>
</gene>
<sequence>MKKIYSLITALVLTIAVQAQTLNVVSGGVTYQFPAEKAGEMNYASGTTLTIMDKAFAVGDISRMYIDGTEVTDNSVRITYDGTTASVSIAGNIAAYVSASVNGGHVSISQANTADIDGDEITYILKGSTENGSLTLDGAYKCTVQLAGITMTNPSGAAITINNKKRIQLSVKKDTENTLTDGASGDQKACIYSKGQLQLQGNGTLNIYGKTAHALKSGDYITIKNLTLNILSAVKDGISCNKYFQMKSGSVSISGVGDDGINVDLEEDDETTAQTEDHEDENSGTLYVDGGTLVINNSAAPTIENGEVKGAKGMKALCVALNAGDITINMSGNASKAIRCGDGTETTSGGNNWGWSGPGGMGGSTKWTDVTGSYTQGKPDGTGPKLTIRQTGSTYSSSSAKGIKAICAVTIYGGESDIYTKSDGSEGLESKTSIDIQGGKHYFQCYDDCINSTGKIMFNGGVTVCYSNGNDAVDSNAGTTGAITIGNGVAFAYTTKGDPEEGFDCDNNSYIQITGTGIGISAGGSQGGGGGRGSSSGNTISNAKQGYAFVTSTISYTKGRYYTLADASGNNLVTYSFEGSCSSKLALFTATGMVKGSTYNVKYSTTEPTDATTAWHGLYLGSTHQGTTSVASITAK</sequence>
<dbReference type="Proteomes" id="UP000198779">
    <property type="component" value="Unassembled WGS sequence"/>
</dbReference>
<dbReference type="InterPro" id="IPR025584">
    <property type="entry name" value="Cthe_2159"/>
</dbReference>
<dbReference type="RefSeq" id="WP_091818749.1">
    <property type="nucleotide sequence ID" value="NZ_FNCQ01000016.1"/>
</dbReference>
<dbReference type="EMBL" id="FNCQ01000016">
    <property type="protein sequence ID" value="SDH09207.1"/>
    <property type="molecule type" value="Genomic_DNA"/>
</dbReference>
<organism evidence="2 3">
    <name type="scientific">Prevotella communis</name>
    <dbReference type="NCBI Taxonomy" id="2913614"/>
    <lineage>
        <taxon>Bacteria</taxon>
        <taxon>Pseudomonadati</taxon>
        <taxon>Bacteroidota</taxon>
        <taxon>Bacteroidia</taxon>
        <taxon>Bacteroidales</taxon>
        <taxon>Prevotellaceae</taxon>
        <taxon>Prevotella</taxon>
    </lineage>
</organism>
<evidence type="ECO:0000313" key="2">
    <source>
        <dbReference type="EMBL" id="SDH09207.1"/>
    </source>
</evidence>
<keyword evidence="1" id="KW-0732">Signal</keyword>
<feature type="signal peptide" evidence="1">
    <location>
        <begin position="1"/>
        <end position="21"/>
    </location>
</feature>
<protein>
    <recommendedName>
        <fullName evidence="4">Carbohydrate-binding domain-containing protein</fullName>
    </recommendedName>
</protein>
<name>A0A1G7ZKU4_9BACT</name>
<evidence type="ECO:0000313" key="3">
    <source>
        <dbReference type="Proteomes" id="UP000198779"/>
    </source>
</evidence>
<evidence type="ECO:0008006" key="4">
    <source>
        <dbReference type="Google" id="ProtNLM"/>
    </source>
</evidence>
<feature type="chain" id="PRO_5011747038" description="Carbohydrate-binding domain-containing protein" evidence="1">
    <location>
        <begin position="22"/>
        <end position="636"/>
    </location>
</feature>
<dbReference type="AlphaFoldDB" id="A0A1G7ZKU4"/>
<evidence type="ECO:0000256" key="1">
    <source>
        <dbReference type="SAM" id="SignalP"/>
    </source>
</evidence>
<reference evidence="3" key="1">
    <citation type="submission" date="2016-10" db="EMBL/GenBank/DDBJ databases">
        <authorList>
            <person name="Varghese N."/>
            <person name="Submissions S."/>
        </authorList>
    </citation>
    <scope>NUCLEOTIDE SEQUENCE [LARGE SCALE GENOMIC DNA]</scope>
    <source>
        <strain evidence="3">BP1-148</strain>
    </source>
</reference>
<keyword evidence="3" id="KW-1185">Reference proteome</keyword>
<dbReference type="STRING" id="645274.SAMN04487901_11646"/>
<proteinExistence type="predicted"/>
<accession>A0A1G7ZKU4</accession>